<name>A0A6N6N2N0_9BACT</name>
<evidence type="ECO:0000256" key="3">
    <source>
        <dbReference type="SAM" id="SignalP"/>
    </source>
</evidence>
<sequence>MKTSYAIRILTVALCALLCSGVARAGERVDSDAAKVVRVVAGKSVVLNTDRPVTRVSIADPETAGMLLLSPRQIYLTGKEFGTTSLTLWDGPGVMDVYDVQVIPDVTGLKRMLHELLPSEDRIKVMANAENITLAGTVTDAASLTAALNLAETVAPEKVVNLMRMDGVQQVMLEVRVAEMTRTALQRMGVNFEAWTDDFLFYSFLNNLTSFNNDGTLIQLTDRINSVMRYNGSGNIGMNAFLDALKAHGLARVLAEPNLICVSGETANFLAGGEVPIPIPQSFGTVAIEFKPFGVGLKFTPTVMSAGAINLQVAPEVSDLDYSRALRFDGYEIPAISTRRATTVVELADGQSFAIAGLISESLKENNQRFPVLGDVPILGSLFRSSDYQEDKTELVIIVTAHLVKPLDTDQQSLPTDGFRKPDDYEFYLLGLLEGKDSASGSDPRMFPPREKVSSGSVVRPESGFDGDVGHAWPK</sequence>
<organism evidence="6 7">
    <name type="scientific">Pseudodesulfovibrio senegalensis</name>
    <dbReference type="NCBI Taxonomy" id="1721087"/>
    <lineage>
        <taxon>Bacteria</taxon>
        <taxon>Pseudomonadati</taxon>
        <taxon>Thermodesulfobacteriota</taxon>
        <taxon>Desulfovibrionia</taxon>
        <taxon>Desulfovibrionales</taxon>
        <taxon>Desulfovibrionaceae</taxon>
    </lineage>
</organism>
<dbReference type="InterPro" id="IPR001775">
    <property type="entry name" value="GspD/PilQ"/>
</dbReference>
<dbReference type="PANTHER" id="PTHR30332">
    <property type="entry name" value="PROBABLE GENERAL SECRETION PATHWAY PROTEIN D"/>
    <property type="match status" value="1"/>
</dbReference>
<evidence type="ECO:0000313" key="6">
    <source>
        <dbReference type="EMBL" id="KAB1441827.1"/>
    </source>
</evidence>
<accession>A0A6N6N2N0</accession>
<feature type="domain" description="Type II/III secretion system secretin-like" evidence="4">
    <location>
        <begin position="244"/>
        <end position="405"/>
    </location>
</feature>
<dbReference type="Pfam" id="PF00263">
    <property type="entry name" value="Secretin"/>
    <property type="match status" value="1"/>
</dbReference>
<dbReference type="PANTHER" id="PTHR30332:SF17">
    <property type="entry name" value="TYPE IV PILIATION SYSTEM PROTEIN DR_0774-RELATED"/>
    <property type="match status" value="1"/>
</dbReference>
<feature type="region of interest" description="Disordered" evidence="2">
    <location>
        <begin position="436"/>
        <end position="475"/>
    </location>
</feature>
<dbReference type="OrthoDB" id="9775455at2"/>
<reference evidence="6 7" key="1">
    <citation type="journal article" date="2017" name="Int. J. Syst. Evol. Microbiol.">
        <title>Desulfovibrio senegalensis sp. nov., a mesophilic sulfate reducer isolated from marine sediment.</title>
        <authorList>
            <person name="Thioye A."/>
            <person name="Gam Z.B.A."/>
            <person name="Mbengue M."/>
            <person name="Cayol J.L."/>
            <person name="Joseph-Bartoli M."/>
            <person name="Toure-Kane C."/>
            <person name="Labat M."/>
        </authorList>
    </citation>
    <scope>NUCLEOTIDE SEQUENCE [LARGE SCALE GENOMIC DNA]</scope>
    <source>
        <strain evidence="6 7">DSM 101509</strain>
    </source>
</reference>
<dbReference type="RefSeq" id="WP_151150919.1">
    <property type="nucleotide sequence ID" value="NZ_WAIE01000003.1"/>
</dbReference>
<dbReference type="GO" id="GO:0015627">
    <property type="term" value="C:type II protein secretion system complex"/>
    <property type="evidence" value="ECO:0007669"/>
    <property type="project" value="TreeGrafter"/>
</dbReference>
<evidence type="ECO:0000256" key="2">
    <source>
        <dbReference type="SAM" id="MobiDB-lite"/>
    </source>
</evidence>
<evidence type="ECO:0000259" key="4">
    <source>
        <dbReference type="Pfam" id="PF00263"/>
    </source>
</evidence>
<dbReference type="Pfam" id="PF13629">
    <property type="entry name" value="T2SS-T3SS_pil_N"/>
    <property type="match status" value="1"/>
</dbReference>
<dbReference type="AlphaFoldDB" id="A0A6N6N2N0"/>
<gene>
    <name evidence="6" type="ORF">F8A88_09585</name>
</gene>
<dbReference type="PRINTS" id="PR00811">
    <property type="entry name" value="BCTERIALGSPD"/>
</dbReference>
<protein>
    <submittedName>
        <fullName evidence="6">Type II and III secretion system protein family protein</fullName>
    </submittedName>
</protein>
<dbReference type="InterPro" id="IPR032789">
    <property type="entry name" value="T2SS-T3SS_pil_N"/>
</dbReference>
<evidence type="ECO:0000259" key="5">
    <source>
        <dbReference type="Pfam" id="PF13629"/>
    </source>
</evidence>
<dbReference type="Proteomes" id="UP000438699">
    <property type="component" value="Unassembled WGS sequence"/>
</dbReference>
<feature type="signal peptide" evidence="3">
    <location>
        <begin position="1"/>
        <end position="25"/>
    </location>
</feature>
<keyword evidence="3" id="KW-0732">Signal</keyword>
<keyword evidence="7" id="KW-1185">Reference proteome</keyword>
<dbReference type="InterPro" id="IPR004846">
    <property type="entry name" value="T2SS/T3SS_dom"/>
</dbReference>
<feature type="chain" id="PRO_5026661800" evidence="3">
    <location>
        <begin position="26"/>
        <end position="475"/>
    </location>
</feature>
<dbReference type="GO" id="GO:0009306">
    <property type="term" value="P:protein secretion"/>
    <property type="evidence" value="ECO:0007669"/>
    <property type="project" value="InterPro"/>
</dbReference>
<comment type="caution">
    <text evidence="6">The sequence shown here is derived from an EMBL/GenBank/DDBJ whole genome shotgun (WGS) entry which is preliminary data.</text>
</comment>
<dbReference type="EMBL" id="WAIE01000003">
    <property type="protein sequence ID" value="KAB1441827.1"/>
    <property type="molecule type" value="Genomic_DNA"/>
</dbReference>
<proteinExistence type="inferred from homology"/>
<feature type="domain" description="Pilus formation protein N-terminal" evidence="5">
    <location>
        <begin position="34"/>
        <end position="102"/>
    </location>
</feature>
<evidence type="ECO:0000256" key="1">
    <source>
        <dbReference type="RuleBase" id="RU004003"/>
    </source>
</evidence>
<dbReference type="InterPro" id="IPR050810">
    <property type="entry name" value="Bact_Secretion_Sys_Channel"/>
</dbReference>
<evidence type="ECO:0000313" key="7">
    <source>
        <dbReference type="Proteomes" id="UP000438699"/>
    </source>
</evidence>
<comment type="similarity">
    <text evidence="1">Belongs to the bacterial secretin family.</text>
</comment>